<dbReference type="InterPro" id="IPR015797">
    <property type="entry name" value="NUDIX_hydrolase-like_dom_sf"/>
</dbReference>
<protein>
    <submittedName>
        <fullName evidence="8">Coenzyme A pyrophosphatase</fullName>
    </submittedName>
</protein>
<reference evidence="8" key="1">
    <citation type="journal article" date="2014" name="Int. J. Syst. Evol. Microbiol.">
        <title>Complete genome sequence of Corynebacterium casei LMG S-19264T (=DSM 44701T), isolated from a smear-ripened cheese.</title>
        <authorList>
            <consortium name="US DOE Joint Genome Institute (JGI-PGF)"/>
            <person name="Walter F."/>
            <person name="Albersmeier A."/>
            <person name="Kalinowski J."/>
            <person name="Ruckert C."/>
        </authorList>
    </citation>
    <scope>NUCLEOTIDE SEQUENCE</scope>
    <source>
        <strain evidence="8">CGMCC 1.15760</strain>
    </source>
</reference>
<accession>A0A917G8M4</accession>
<keyword evidence="4" id="KW-0378">Hydrolase</keyword>
<dbReference type="Gene3D" id="3.90.79.10">
    <property type="entry name" value="Nucleoside Triphosphate Pyrophosphohydrolase"/>
    <property type="match status" value="1"/>
</dbReference>
<evidence type="ECO:0000256" key="1">
    <source>
        <dbReference type="ARBA" id="ARBA00001936"/>
    </source>
</evidence>
<dbReference type="GO" id="GO:0010945">
    <property type="term" value="F:coenzyme A diphosphatase activity"/>
    <property type="evidence" value="ECO:0007669"/>
    <property type="project" value="InterPro"/>
</dbReference>
<dbReference type="InterPro" id="IPR000086">
    <property type="entry name" value="NUDIX_hydrolase_dom"/>
</dbReference>
<comment type="cofactor">
    <cofactor evidence="2">
        <name>Mg(2+)</name>
        <dbReference type="ChEBI" id="CHEBI:18420"/>
    </cofactor>
</comment>
<name>A0A917G8M4_9BACI</name>
<evidence type="ECO:0000313" key="9">
    <source>
        <dbReference type="Proteomes" id="UP000616608"/>
    </source>
</evidence>
<evidence type="ECO:0000256" key="6">
    <source>
        <dbReference type="ARBA" id="ARBA00023211"/>
    </source>
</evidence>
<evidence type="ECO:0000256" key="3">
    <source>
        <dbReference type="ARBA" id="ARBA00022723"/>
    </source>
</evidence>
<comment type="cofactor">
    <cofactor evidence="1">
        <name>Mn(2+)</name>
        <dbReference type="ChEBI" id="CHEBI:29035"/>
    </cofactor>
</comment>
<comment type="caution">
    <text evidence="8">The sequence shown here is derived from an EMBL/GenBank/DDBJ whole genome shotgun (WGS) entry which is preliminary data.</text>
</comment>
<evidence type="ECO:0000256" key="2">
    <source>
        <dbReference type="ARBA" id="ARBA00001946"/>
    </source>
</evidence>
<reference evidence="8" key="2">
    <citation type="submission" date="2020-09" db="EMBL/GenBank/DDBJ databases">
        <authorList>
            <person name="Sun Q."/>
            <person name="Zhou Y."/>
        </authorList>
    </citation>
    <scope>NUCLEOTIDE SEQUENCE</scope>
    <source>
        <strain evidence="8">CGMCC 1.15760</strain>
    </source>
</reference>
<feature type="domain" description="Nudix hydrolase" evidence="7">
    <location>
        <begin position="22"/>
        <end position="155"/>
    </location>
</feature>
<keyword evidence="5" id="KW-0460">Magnesium</keyword>
<dbReference type="Proteomes" id="UP000616608">
    <property type="component" value="Unassembled WGS sequence"/>
</dbReference>
<keyword evidence="9" id="KW-1185">Reference proteome</keyword>
<proteinExistence type="predicted"/>
<dbReference type="Pfam" id="PF00293">
    <property type="entry name" value="NUDIX"/>
    <property type="match status" value="1"/>
</dbReference>
<keyword evidence="3" id="KW-0479">Metal-binding</keyword>
<evidence type="ECO:0000256" key="5">
    <source>
        <dbReference type="ARBA" id="ARBA00022842"/>
    </source>
</evidence>
<dbReference type="PANTHER" id="PTHR12992">
    <property type="entry name" value="NUDIX HYDROLASE"/>
    <property type="match status" value="1"/>
</dbReference>
<sequence length="211" mass="24635">MKEDFTHQLAQAQPYFIGEENAFRAAVLIPLVKINQAWHVLFQVRAFSMRKQPGDISFPGGHIDDTDESPKVAAIREAHEELGIAMNDVEVIGNLSPFITSPSFVIYPFVGILHDYPLPNYNKDEVEELFTVPLEWLLSHEPYMHEVDIAPTPNEDFPFHKIANGQKYKWRTRTVEEWFYEYEHYTIWGATARILKYFIELLQVRDIPVRQ</sequence>
<organism evidence="8 9">
    <name type="scientific">Lysinibacillus alkalisoli</name>
    <dbReference type="NCBI Taxonomy" id="1911548"/>
    <lineage>
        <taxon>Bacteria</taxon>
        <taxon>Bacillati</taxon>
        <taxon>Bacillota</taxon>
        <taxon>Bacilli</taxon>
        <taxon>Bacillales</taxon>
        <taxon>Bacillaceae</taxon>
        <taxon>Lysinibacillus</taxon>
    </lineage>
</organism>
<dbReference type="PANTHER" id="PTHR12992:SF11">
    <property type="entry name" value="MITOCHONDRIAL COENZYME A DIPHOSPHATASE NUDT8"/>
    <property type="match status" value="1"/>
</dbReference>
<evidence type="ECO:0000313" key="8">
    <source>
        <dbReference type="EMBL" id="GGG28613.1"/>
    </source>
</evidence>
<dbReference type="CDD" id="cd03426">
    <property type="entry name" value="NUDIX_CoAse_Nudt7"/>
    <property type="match status" value="1"/>
</dbReference>
<evidence type="ECO:0000259" key="7">
    <source>
        <dbReference type="PROSITE" id="PS51462"/>
    </source>
</evidence>
<dbReference type="InterPro" id="IPR045121">
    <property type="entry name" value="CoAse"/>
</dbReference>
<keyword evidence="6" id="KW-0464">Manganese</keyword>
<dbReference type="AlphaFoldDB" id="A0A917G8M4"/>
<dbReference type="PROSITE" id="PS51462">
    <property type="entry name" value="NUDIX"/>
    <property type="match status" value="1"/>
</dbReference>
<dbReference type="GO" id="GO:0046872">
    <property type="term" value="F:metal ion binding"/>
    <property type="evidence" value="ECO:0007669"/>
    <property type="project" value="UniProtKB-KW"/>
</dbReference>
<dbReference type="SUPFAM" id="SSF55811">
    <property type="entry name" value="Nudix"/>
    <property type="match status" value="1"/>
</dbReference>
<gene>
    <name evidence="8" type="ORF">GCM10007425_24030</name>
</gene>
<dbReference type="EMBL" id="BMJT01000008">
    <property type="protein sequence ID" value="GGG28613.1"/>
    <property type="molecule type" value="Genomic_DNA"/>
</dbReference>
<evidence type="ECO:0000256" key="4">
    <source>
        <dbReference type="ARBA" id="ARBA00022801"/>
    </source>
</evidence>